<feature type="non-terminal residue" evidence="1">
    <location>
        <position position="1"/>
    </location>
</feature>
<evidence type="ECO:0000313" key="1">
    <source>
        <dbReference type="EMBL" id="CAF4789431.1"/>
    </source>
</evidence>
<reference evidence="1" key="1">
    <citation type="submission" date="2021-02" db="EMBL/GenBank/DDBJ databases">
        <authorList>
            <person name="Nowell W R."/>
        </authorList>
    </citation>
    <scope>NUCLEOTIDE SEQUENCE</scope>
</reference>
<proteinExistence type="predicted"/>
<evidence type="ECO:0000313" key="2">
    <source>
        <dbReference type="Proteomes" id="UP000676336"/>
    </source>
</evidence>
<comment type="caution">
    <text evidence="1">The sequence shown here is derived from an EMBL/GenBank/DDBJ whole genome shotgun (WGS) entry which is preliminary data.</text>
</comment>
<accession>A0A8S3BBR4</accession>
<organism evidence="1 2">
    <name type="scientific">Rotaria magnacalcarata</name>
    <dbReference type="NCBI Taxonomy" id="392030"/>
    <lineage>
        <taxon>Eukaryota</taxon>
        <taxon>Metazoa</taxon>
        <taxon>Spiralia</taxon>
        <taxon>Gnathifera</taxon>
        <taxon>Rotifera</taxon>
        <taxon>Eurotatoria</taxon>
        <taxon>Bdelloidea</taxon>
        <taxon>Philodinida</taxon>
        <taxon>Philodinidae</taxon>
        <taxon>Rotaria</taxon>
    </lineage>
</organism>
<sequence>LIDFFYPWKVVLTELQKTNEPSLFLVLPCITYLRNELASGERKEKSGKNH</sequence>
<dbReference type="Proteomes" id="UP000676336">
    <property type="component" value="Unassembled WGS sequence"/>
</dbReference>
<protein>
    <submittedName>
        <fullName evidence="1">Uncharacterized protein</fullName>
    </submittedName>
</protein>
<gene>
    <name evidence="1" type="ORF">SMN809_LOCUS46694</name>
</gene>
<dbReference type="AlphaFoldDB" id="A0A8S3BBR4"/>
<name>A0A8S3BBR4_9BILA</name>
<dbReference type="EMBL" id="CAJOBI010145891">
    <property type="protein sequence ID" value="CAF4789431.1"/>
    <property type="molecule type" value="Genomic_DNA"/>
</dbReference>